<protein>
    <submittedName>
        <fullName evidence="3">Uncharacterized protein</fullName>
    </submittedName>
</protein>
<dbReference type="SUPFAM" id="SSF46894">
    <property type="entry name" value="C-terminal effector domain of the bipartite response regulators"/>
    <property type="match status" value="1"/>
</dbReference>
<dbReference type="KEGG" id="run:DR864_23420"/>
<dbReference type="Proteomes" id="UP000251993">
    <property type="component" value="Chromosome"/>
</dbReference>
<dbReference type="GO" id="GO:0003677">
    <property type="term" value="F:DNA binding"/>
    <property type="evidence" value="ECO:0007669"/>
    <property type="project" value="InterPro"/>
</dbReference>
<dbReference type="RefSeq" id="WP_114069239.1">
    <property type="nucleotide sequence ID" value="NZ_CP030850.1"/>
</dbReference>
<dbReference type="GO" id="GO:0006355">
    <property type="term" value="P:regulation of DNA-templated transcription"/>
    <property type="evidence" value="ECO:0007669"/>
    <property type="project" value="InterPro"/>
</dbReference>
<evidence type="ECO:0000313" key="4">
    <source>
        <dbReference type="Proteomes" id="UP000251993"/>
    </source>
</evidence>
<dbReference type="InterPro" id="IPR016032">
    <property type="entry name" value="Sig_transdc_resp-reg_C-effctor"/>
</dbReference>
<dbReference type="Gene3D" id="1.25.40.10">
    <property type="entry name" value="Tetratricopeptide repeat domain"/>
    <property type="match status" value="2"/>
</dbReference>
<sequence length="574" mass="67502">MDRDKKVGLQMAIISQNGYKKCKLCLLFVLLWCLGCKSGQNPIHEEIRRACIESDKTLNQYIQVDSSKAFTVIRNLERKFPNSTFVKVNAAIDYAELYHYWNEDSLAVSYASRNLNLAGRNHFYNEQIHLYLILIEITENYKSALNYLEKVELLLESKRYTVDPALISRFYYLFGCYYYEIRDYSNAKYNLNKSLYLSRKNKLIWEESKALNILSVVFENELKPKKALQYINEAIRIGERFSPINCGGYYYQKGVILNHLKRFSDAEAAILKAKECYKMHPHPHNPEILESVLAEVYLSQKKYKEAGDNYRAFLAKAKYQSTKVWAYNLLSKYYFEVKDYKNAYMVNKESIKLRDSIFSTERTFFIVQKRTDYELAKKELEIKETQVRFRLSVAIFICIVISILIFVKLSHRNSLLMRQLAKVNEEKLQQEIEFEQRKSALSTLQLSQHNDVLKNLKKDIEKIGHVNPDLIKDQTRSIIKTLEKDLNIDNEWNKFKLHFELVSPCFFETLKTRNSQLTDLDLKHCAYLKMNLTPKQVAQILGVAPKSVTLSRVRIKKKLHLPEEEQLADFLKKI</sequence>
<accession>A0A344TPA5</accession>
<keyword evidence="2" id="KW-0812">Transmembrane</keyword>
<proteinExistence type="predicted"/>
<keyword evidence="2" id="KW-1133">Transmembrane helix</keyword>
<dbReference type="SMART" id="SM00028">
    <property type="entry name" value="TPR"/>
    <property type="match status" value="4"/>
</dbReference>
<keyword evidence="1" id="KW-0802">TPR repeat</keyword>
<dbReference type="InterPro" id="IPR019734">
    <property type="entry name" value="TPR_rpt"/>
</dbReference>
<dbReference type="InterPro" id="IPR011990">
    <property type="entry name" value="TPR-like_helical_dom_sf"/>
</dbReference>
<gene>
    <name evidence="3" type="ORF">DR864_23420</name>
</gene>
<dbReference type="AlphaFoldDB" id="A0A344TPA5"/>
<dbReference type="OrthoDB" id="1523128at2"/>
<keyword evidence="4" id="KW-1185">Reference proteome</keyword>
<name>A0A344TPA5_9BACT</name>
<dbReference type="SUPFAM" id="SSF48452">
    <property type="entry name" value="TPR-like"/>
    <property type="match status" value="1"/>
</dbReference>
<organism evidence="3 4">
    <name type="scientific">Runella rosea</name>
    <dbReference type="NCBI Taxonomy" id="2259595"/>
    <lineage>
        <taxon>Bacteria</taxon>
        <taxon>Pseudomonadati</taxon>
        <taxon>Bacteroidota</taxon>
        <taxon>Cytophagia</taxon>
        <taxon>Cytophagales</taxon>
        <taxon>Spirosomataceae</taxon>
        <taxon>Runella</taxon>
    </lineage>
</organism>
<evidence type="ECO:0000313" key="3">
    <source>
        <dbReference type="EMBL" id="AXE20476.1"/>
    </source>
</evidence>
<feature type="transmembrane region" description="Helical" evidence="2">
    <location>
        <begin position="389"/>
        <end position="409"/>
    </location>
</feature>
<keyword evidence="2" id="KW-0472">Membrane</keyword>
<dbReference type="EMBL" id="CP030850">
    <property type="protein sequence ID" value="AXE20476.1"/>
    <property type="molecule type" value="Genomic_DNA"/>
</dbReference>
<dbReference type="PROSITE" id="PS50005">
    <property type="entry name" value="TPR"/>
    <property type="match status" value="1"/>
</dbReference>
<evidence type="ECO:0000256" key="1">
    <source>
        <dbReference type="PROSITE-ProRule" id="PRU00339"/>
    </source>
</evidence>
<reference evidence="3 4" key="1">
    <citation type="submission" date="2018-07" db="EMBL/GenBank/DDBJ databases">
        <title>Genome sequencing of Runella.</title>
        <authorList>
            <person name="Baek M.-G."/>
            <person name="Yi H."/>
        </authorList>
    </citation>
    <scope>NUCLEOTIDE SEQUENCE [LARGE SCALE GENOMIC DNA]</scope>
    <source>
        <strain evidence="3 4">HYN0085</strain>
    </source>
</reference>
<feature type="repeat" description="TPR" evidence="1">
    <location>
        <begin position="168"/>
        <end position="201"/>
    </location>
</feature>
<evidence type="ECO:0000256" key="2">
    <source>
        <dbReference type="SAM" id="Phobius"/>
    </source>
</evidence>